<comment type="caution">
    <text evidence="3">The sequence shown here is derived from an EMBL/GenBank/DDBJ whole genome shotgun (WGS) entry which is preliminary data.</text>
</comment>
<feature type="signal peptide" evidence="2">
    <location>
        <begin position="1"/>
        <end position="25"/>
    </location>
</feature>
<reference evidence="3 4" key="1">
    <citation type="submission" date="2017-09" db="EMBL/GenBank/DDBJ databases">
        <title>Depth-based differentiation of microbial function through sediment-hosted aquifers and enrichment of novel symbionts in the deep terrestrial subsurface.</title>
        <authorList>
            <person name="Probst A.J."/>
            <person name="Ladd B."/>
            <person name="Jarett J.K."/>
            <person name="Geller-Mcgrath D.E."/>
            <person name="Sieber C.M."/>
            <person name="Emerson J.B."/>
            <person name="Anantharaman K."/>
            <person name="Thomas B.C."/>
            <person name="Malmstrom R."/>
            <person name="Stieglmeier M."/>
            <person name="Klingl A."/>
            <person name="Woyke T."/>
            <person name="Ryan C.M."/>
            <person name="Banfield J.F."/>
        </authorList>
    </citation>
    <scope>NUCLEOTIDE SEQUENCE [LARGE SCALE GENOMIC DNA]</scope>
    <source>
        <strain evidence="3">CG17_big_fil_post_rev_8_21_14_2_50_48_46</strain>
    </source>
</reference>
<evidence type="ECO:0000256" key="1">
    <source>
        <dbReference type="SAM" id="MobiDB-lite"/>
    </source>
</evidence>
<gene>
    <name evidence="3" type="ORF">COW36_24495</name>
</gene>
<dbReference type="Proteomes" id="UP000231019">
    <property type="component" value="Unassembled WGS sequence"/>
</dbReference>
<feature type="compositionally biased region" description="Low complexity" evidence="1">
    <location>
        <begin position="115"/>
        <end position="151"/>
    </location>
</feature>
<keyword evidence="2" id="KW-0732">Signal</keyword>
<dbReference type="PROSITE" id="PS51257">
    <property type="entry name" value="PROKAR_LIPOPROTEIN"/>
    <property type="match status" value="1"/>
</dbReference>
<dbReference type="AlphaFoldDB" id="A0A2M7FXI8"/>
<name>A0A2M7FXI8_9BACT</name>
<evidence type="ECO:0008006" key="5">
    <source>
        <dbReference type="Google" id="ProtNLM"/>
    </source>
</evidence>
<evidence type="ECO:0000313" key="3">
    <source>
        <dbReference type="EMBL" id="PIW13829.1"/>
    </source>
</evidence>
<dbReference type="EMBL" id="PFFQ01000066">
    <property type="protein sequence ID" value="PIW13829.1"/>
    <property type="molecule type" value="Genomic_DNA"/>
</dbReference>
<protein>
    <recommendedName>
        <fullName evidence="5">Outer membrane lipoprotein-sorting protein</fullName>
    </recommendedName>
</protein>
<feature type="chain" id="PRO_5014895707" description="Outer membrane lipoprotein-sorting protein" evidence="2">
    <location>
        <begin position="26"/>
        <end position="350"/>
    </location>
</feature>
<organism evidence="3 4">
    <name type="scientific">bacterium (Candidatus Blackallbacteria) CG17_big_fil_post_rev_8_21_14_2_50_48_46</name>
    <dbReference type="NCBI Taxonomy" id="2014261"/>
    <lineage>
        <taxon>Bacteria</taxon>
        <taxon>Candidatus Blackallbacteria</taxon>
    </lineage>
</organism>
<feature type="compositionally biased region" description="Polar residues" evidence="1">
    <location>
        <begin position="102"/>
        <end position="114"/>
    </location>
</feature>
<proteinExistence type="predicted"/>
<evidence type="ECO:0000313" key="4">
    <source>
        <dbReference type="Proteomes" id="UP000231019"/>
    </source>
</evidence>
<accession>A0A2M7FXI8</accession>
<evidence type="ECO:0000256" key="2">
    <source>
        <dbReference type="SAM" id="SignalP"/>
    </source>
</evidence>
<sequence length="350" mass="37574">MKLKSLSLLLAPLLLTACGSTMNTAYSPYGAMPYAQTGYAQAYGQAAYGQNAYAQNSYQPGIAPSVYAQPGMSGYAAPTQSLNGYAQPTQQNLNGYAAPAQQTSYASNPNQNLNTAQPTQAKTATRATTPTKTAVTQAPKSTTPAKTTTPAVSQASQFLSKARQAIDGLQGMSATISTFEKGTLPGQAKIQYYFRKPGEVKIEVLQSSDSSRKGVKLMYQNGNDQVRVRASGLLSLVPVTLSMGDAKVKSGRGYLIGQIDLTSTVTRLTQPGAETRVLGKMTQNGAEVIVLEIITHNHFDNRISKEHLGLDSKTWLPRVHEMYEGTQLVYSAKLEQLDVNPRFPASAFTL</sequence>
<feature type="region of interest" description="Disordered" evidence="1">
    <location>
        <begin position="102"/>
        <end position="152"/>
    </location>
</feature>
<dbReference type="Gene3D" id="2.50.20.10">
    <property type="entry name" value="Lipoprotein localisation LolA/LolB/LppX"/>
    <property type="match status" value="1"/>
</dbReference>